<dbReference type="GO" id="GO:0072583">
    <property type="term" value="P:clathrin-dependent endocytosis"/>
    <property type="evidence" value="ECO:0007669"/>
    <property type="project" value="TreeGrafter"/>
</dbReference>
<feature type="region of interest" description="Disordered" evidence="1">
    <location>
        <begin position="172"/>
        <end position="259"/>
    </location>
</feature>
<dbReference type="PANTHER" id="PTHR23172:SF19">
    <property type="entry name" value="J DOMAIN-CONTAINING PROTEIN"/>
    <property type="match status" value="1"/>
</dbReference>
<evidence type="ECO:0000313" key="3">
    <source>
        <dbReference type="Proteomes" id="UP000825935"/>
    </source>
</evidence>
<feature type="compositionally biased region" description="Polar residues" evidence="1">
    <location>
        <begin position="144"/>
        <end position="159"/>
    </location>
</feature>
<keyword evidence="3" id="KW-1185">Reference proteome</keyword>
<dbReference type="GO" id="GO:0072318">
    <property type="term" value="P:clathrin coat disassembly"/>
    <property type="evidence" value="ECO:0007669"/>
    <property type="project" value="TreeGrafter"/>
</dbReference>
<dbReference type="InterPro" id="IPR036869">
    <property type="entry name" value="J_dom_sf"/>
</dbReference>
<dbReference type="EMBL" id="CM035435">
    <property type="protein sequence ID" value="KAH7290149.1"/>
    <property type="molecule type" value="Genomic_DNA"/>
</dbReference>
<gene>
    <name evidence="2" type="ORF">KP509_30G034000</name>
</gene>
<dbReference type="PANTHER" id="PTHR23172">
    <property type="entry name" value="AUXILIN/CYCLIN G-ASSOCIATED KINASE-RELATED"/>
    <property type="match status" value="1"/>
</dbReference>
<dbReference type="InterPro" id="IPR001623">
    <property type="entry name" value="DnaJ_domain"/>
</dbReference>
<feature type="compositionally biased region" description="Polar residues" evidence="1">
    <location>
        <begin position="400"/>
        <end position="429"/>
    </location>
</feature>
<dbReference type="GO" id="GO:0031982">
    <property type="term" value="C:vesicle"/>
    <property type="evidence" value="ECO:0007669"/>
    <property type="project" value="TreeGrafter"/>
</dbReference>
<feature type="region of interest" description="Disordered" evidence="1">
    <location>
        <begin position="371"/>
        <end position="434"/>
    </location>
</feature>
<sequence>MSYKVSKSPKLVSKVPPMHTPGTGAGGTFINRAAPSPLGKGMEGSPGNISSIDYDDVFGGPPRFATSMLAAQTDSPSSNRLKKSTARAASFKSSSLPVYELPVFGDGNSGGRNTFESKKTAVAYEDIFREDVHTPDVFQGDGFLNTSRSKPNSGSNSRCGSPLHAAANFSDSFNSRSSPKPALNFSSTGYASSRNSYSSTSVEEDRSKPLDSSFSLLRTDSIGSSLPSSPPHASAWGHIKGSEGLSNVNQRAPSRSSEVDDVFGGFPHRTYAPIFSAVHPDPLSSSKDQIVIKNVTVGSKPGKNRGLVAPQYFDSKEETSHTLPSSSDVEQELQDAFIEIRMDKQNKSMASRGFDGSTAKGQALVRDIKLSAQSSSGSVHTRNNPSPTSTVPLKHKSWKDWTSNLSAHQPLNHDSSGTGRESVAFNTDSKGNDELNGIISQAEKVLAETISHKQPKNSNIEQQPKSKFELSSSKINMEKFKLLEDSMELEESELHALLTHAWKLNEEREREKSSSTRPPQACMASDTSLQEPHPKEWKRQVNKLSTHVPQDKDAIETDLHWKSLRNYSKKDRKDSTNERMEIDYSQESFLRQQLDSCTQYVHDLAKRNGAFETDDLFDPEEIVKVVAEEIPPCVSNEELGVRATNSGQNKVEAVKISSQKQSEEFLKDEDEACIAALSSENGSMQEFAQHGEVLLSESEEDIDSLIGLDVPFEGVQNIQAETAEYRTARSVTHMQALDEMQRRDAELQRQQKENHHPSEAVDIQIERWAAGKERNIRALLSNLQHVLWADSGWQPISLKDLIEVSDVKKAFRRATLLVHPDKVQQKGATLQQKYIAERLFDILQEAWKAFNLQELF</sequence>
<dbReference type="SUPFAM" id="SSF46565">
    <property type="entry name" value="Chaperone J-domain"/>
    <property type="match status" value="1"/>
</dbReference>
<dbReference type="EMBL" id="CM035435">
    <property type="protein sequence ID" value="KAH7290151.1"/>
    <property type="molecule type" value="Genomic_DNA"/>
</dbReference>
<comment type="caution">
    <text evidence="2">The sequence shown here is derived from an EMBL/GenBank/DDBJ whole genome shotgun (WGS) entry which is preliminary data.</text>
</comment>
<dbReference type="Gene3D" id="1.10.287.110">
    <property type="entry name" value="DnaJ domain"/>
    <property type="match status" value="1"/>
</dbReference>
<dbReference type="CDD" id="cd06257">
    <property type="entry name" value="DnaJ"/>
    <property type="match status" value="1"/>
</dbReference>
<feature type="region of interest" description="Disordered" evidence="1">
    <location>
        <begin position="1"/>
        <end position="46"/>
    </location>
</feature>
<protein>
    <submittedName>
        <fullName evidence="2">Uncharacterized protein</fullName>
    </submittedName>
</protein>
<evidence type="ECO:0000256" key="1">
    <source>
        <dbReference type="SAM" id="MobiDB-lite"/>
    </source>
</evidence>
<evidence type="ECO:0000313" key="2">
    <source>
        <dbReference type="EMBL" id="KAH7290151.1"/>
    </source>
</evidence>
<reference evidence="2" key="1">
    <citation type="submission" date="2021-08" db="EMBL/GenBank/DDBJ databases">
        <title>WGS assembly of Ceratopteris richardii.</title>
        <authorList>
            <person name="Marchant D.B."/>
            <person name="Chen G."/>
            <person name="Jenkins J."/>
            <person name="Shu S."/>
            <person name="Leebens-Mack J."/>
            <person name="Grimwood J."/>
            <person name="Schmutz J."/>
            <person name="Soltis P."/>
            <person name="Soltis D."/>
            <person name="Chen Z.-H."/>
        </authorList>
    </citation>
    <scope>NUCLEOTIDE SEQUENCE</scope>
    <source>
        <strain evidence="2">Whitten #5841</strain>
        <tissue evidence="2">Leaf</tissue>
    </source>
</reference>
<dbReference type="GO" id="GO:0030276">
    <property type="term" value="F:clathrin binding"/>
    <property type="evidence" value="ECO:0007669"/>
    <property type="project" value="TreeGrafter"/>
</dbReference>
<dbReference type="OMA" id="HMEDEYD"/>
<accession>A0A8T2R348</accession>
<name>A0A8T2R348_CERRI</name>
<feature type="compositionally biased region" description="Polar residues" evidence="1">
    <location>
        <begin position="210"/>
        <end position="223"/>
    </location>
</feature>
<proteinExistence type="predicted"/>
<feature type="region of interest" description="Disordered" evidence="1">
    <location>
        <begin position="508"/>
        <end position="535"/>
    </location>
</feature>
<feature type="compositionally biased region" description="Polar residues" evidence="1">
    <location>
        <begin position="244"/>
        <end position="256"/>
    </location>
</feature>
<dbReference type="AlphaFoldDB" id="A0A8T2R348"/>
<feature type="compositionally biased region" description="Low complexity" evidence="1">
    <location>
        <begin position="1"/>
        <end position="17"/>
    </location>
</feature>
<dbReference type="OrthoDB" id="1717591at2759"/>
<feature type="compositionally biased region" description="Low complexity" evidence="1">
    <location>
        <begin position="186"/>
        <end position="201"/>
    </location>
</feature>
<dbReference type="GO" id="GO:0005737">
    <property type="term" value="C:cytoplasm"/>
    <property type="evidence" value="ECO:0007669"/>
    <property type="project" value="TreeGrafter"/>
</dbReference>
<dbReference type="EMBL" id="CM035435">
    <property type="protein sequence ID" value="KAH7290150.1"/>
    <property type="molecule type" value="Genomic_DNA"/>
</dbReference>
<organism evidence="2 3">
    <name type="scientific">Ceratopteris richardii</name>
    <name type="common">Triangle waterfern</name>
    <dbReference type="NCBI Taxonomy" id="49495"/>
    <lineage>
        <taxon>Eukaryota</taxon>
        <taxon>Viridiplantae</taxon>
        <taxon>Streptophyta</taxon>
        <taxon>Embryophyta</taxon>
        <taxon>Tracheophyta</taxon>
        <taxon>Polypodiopsida</taxon>
        <taxon>Polypodiidae</taxon>
        <taxon>Polypodiales</taxon>
        <taxon>Pteridineae</taxon>
        <taxon>Pteridaceae</taxon>
        <taxon>Parkerioideae</taxon>
        <taxon>Ceratopteris</taxon>
    </lineage>
</organism>
<feature type="compositionally biased region" description="Polar residues" evidence="1">
    <location>
        <begin position="371"/>
        <end position="391"/>
    </location>
</feature>
<dbReference type="Proteomes" id="UP000825935">
    <property type="component" value="Chromosome 30"/>
</dbReference>
<feature type="region of interest" description="Disordered" evidence="1">
    <location>
        <begin position="142"/>
        <end position="161"/>
    </location>
</feature>